<protein>
    <submittedName>
        <fullName evidence="6">H+/Cl- antiporter ClcA</fullName>
    </submittedName>
</protein>
<sequence length="60" mass="6475">MFTGVVRAPLTGVVLVVEMTGAGVLLLPLLIACFAATVTANRLGSEPLYDTLRRRMLERT</sequence>
<evidence type="ECO:0000313" key="7">
    <source>
        <dbReference type="Proteomes" id="UP001519310"/>
    </source>
</evidence>
<proteinExistence type="predicted"/>
<evidence type="ECO:0000256" key="3">
    <source>
        <dbReference type="ARBA" id="ARBA00022989"/>
    </source>
</evidence>
<keyword evidence="7" id="KW-1185">Reference proteome</keyword>
<dbReference type="RefSeq" id="WP_209468372.1">
    <property type="nucleotide sequence ID" value="NZ_BMVL01000003.1"/>
</dbReference>
<evidence type="ECO:0000256" key="1">
    <source>
        <dbReference type="ARBA" id="ARBA00004141"/>
    </source>
</evidence>
<feature type="transmembrane region" description="Helical" evidence="5">
    <location>
        <begin position="12"/>
        <end position="38"/>
    </location>
</feature>
<dbReference type="PROSITE" id="PS51257">
    <property type="entry name" value="PROKAR_LIPOPROTEIN"/>
    <property type="match status" value="1"/>
</dbReference>
<reference evidence="6 7" key="1">
    <citation type="submission" date="2021-03" db="EMBL/GenBank/DDBJ databases">
        <title>Genomic Encyclopedia of Type Strains, Phase IV (KMG-IV): sequencing the most valuable type-strain genomes for metagenomic binning, comparative biology and taxonomic classification.</title>
        <authorList>
            <person name="Goeker M."/>
        </authorList>
    </citation>
    <scope>NUCLEOTIDE SEQUENCE [LARGE SCALE GENOMIC DNA]</scope>
    <source>
        <strain evidence="6 7">DSM 40526</strain>
    </source>
</reference>
<dbReference type="EMBL" id="JAGGLQ010000004">
    <property type="protein sequence ID" value="MBP2037271.1"/>
    <property type="molecule type" value="Genomic_DNA"/>
</dbReference>
<keyword evidence="2 5" id="KW-0812">Transmembrane</keyword>
<comment type="subcellular location">
    <subcellularLocation>
        <location evidence="1">Membrane</location>
        <topology evidence="1">Multi-pass membrane protein</topology>
    </subcellularLocation>
</comment>
<name>A0ABS4L573_STRAV</name>
<evidence type="ECO:0000256" key="4">
    <source>
        <dbReference type="ARBA" id="ARBA00023136"/>
    </source>
</evidence>
<dbReference type="Gene3D" id="1.10.3080.10">
    <property type="entry name" value="Clc chloride channel"/>
    <property type="match status" value="1"/>
</dbReference>
<evidence type="ECO:0000256" key="2">
    <source>
        <dbReference type="ARBA" id="ARBA00022692"/>
    </source>
</evidence>
<accession>A0ABS4L573</accession>
<dbReference type="InterPro" id="IPR014743">
    <property type="entry name" value="Cl-channel_core"/>
</dbReference>
<comment type="caution">
    <text evidence="6">The sequence shown here is derived from an EMBL/GenBank/DDBJ whole genome shotgun (WGS) entry which is preliminary data.</text>
</comment>
<organism evidence="6 7">
    <name type="scientific">Streptomyces avidinii</name>
    <dbReference type="NCBI Taxonomy" id="1895"/>
    <lineage>
        <taxon>Bacteria</taxon>
        <taxon>Bacillati</taxon>
        <taxon>Actinomycetota</taxon>
        <taxon>Actinomycetes</taxon>
        <taxon>Kitasatosporales</taxon>
        <taxon>Streptomycetaceae</taxon>
        <taxon>Streptomyces</taxon>
    </lineage>
</organism>
<dbReference type="InterPro" id="IPR001807">
    <property type="entry name" value="ClC"/>
</dbReference>
<dbReference type="Pfam" id="PF00654">
    <property type="entry name" value="Voltage_CLC"/>
    <property type="match status" value="1"/>
</dbReference>
<gene>
    <name evidence="6" type="ORF">J2Z77_003071</name>
</gene>
<evidence type="ECO:0000313" key="6">
    <source>
        <dbReference type="EMBL" id="MBP2037271.1"/>
    </source>
</evidence>
<keyword evidence="4 5" id="KW-0472">Membrane</keyword>
<evidence type="ECO:0000256" key="5">
    <source>
        <dbReference type="SAM" id="Phobius"/>
    </source>
</evidence>
<dbReference type="Proteomes" id="UP001519310">
    <property type="component" value="Unassembled WGS sequence"/>
</dbReference>
<dbReference type="SUPFAM" id="SSF81340">
    <property type="entry name" value="Clc chloride channel"/>
    <property type="match status" value="1"/>
</dbReference>
<keyword evidence="3 5" id="KW-1133">Transmembrane helix</keyword>